<gene>
    <name evidence="2" type="ORF">FHX33_002169</name>
</gene>
<keyword evidence="3" id="KW-1185">Reference proteome</keyword>
<comment type="caution">
    <text evidence="2">The sequence shown here is derived from an EMBL/GenBank/DDBJ whole genome shotgun (WGS) entry which is preliminary data.</text>
</comment>
<sequence>MRGKLLFVTGAAVGYVLGTRAGRKRYDQMKAAATKVWESQGVQKQVHAVEDFVAEKVGELPETVYVTVKKFVVRANERRRESRGTYPSPAAEAALRAERDA</sequence>
<dbReference type="EMBL" id="JACHVP010000002">
    <property type="protein sequence ID" value="MBB2967406.1"/>
    <property type="molecule type" value="Genomic_DNA"/>
</dbReference>
<reference evidence="2 3" key="1">
    <citation type="submission" date="2020-08" db="EMBL/GenBank/DDBJ databases">
        <title>Sequencing the genomes of 1000 actinobacteria strains.</title>
        <authorList>
            <person name="Klenk H.-P."/>
        </authorList>
    </citation>
    <scope>NUCLEOTIDE SEQUENCE [LARGE SCALE GENOMIC DNA]</scope>
    <source>
        <strain evidence="2 3">DSM 20146</strain>
    </source>
</reference>
<proteinExistence type="predicted"/>
<dbReference type="EC" id="1.3.3.4" evidence="2"/>
<organism evidence="2 3">
    <name type="scientific">Leifsonia aquatica</name>
    <name type="common">Corynebacterium aquaticum</name>
    <dbReference type="NCBI Taxonomy" id="144185"/>
    <lineage>
        <taxon>Bacteria</taxon>
        <taxon>Bacillati</taxon>
        <taxon>Actinomycetota</taxon>
        <taxon>Actinomycetes</taxon>
        <taxon>Micrococcales</taxon>
        <taxon>Microbacteriaceae</taxon>
        <taxon>Leifsonia</taxon>
    </lineage>
</organism>
<dbReference type="GO" id="GO:0004729">
    <property type="term" value="F:oxygen-dependent protoporphyrinogen oxidase activity"/>
    <property type="evidence" value="ECO:0007669"/>
    <property type="project" value="UniProtKB-EC"/>
</dbReference>
<feature type="region of interest" description="Disordered" evidence="1">
    <location>
        <begin position="78"/>
        <end position="101"/>
    </location>
</feature>
<protein>
    <submittedName>
        <fullName evidence="2">Oxygen-dependent protoporphyrinogen oxidase</fullName>
        <ecNumber evidence="2">1.3.3.4</ecNumber>
    </submittedName>
</protein>
<accession>A0A7W4UWA8</accession>
<evidence type="ECO:0000256" key="1">
    <source>
        <dbReference type="SAM" id="MobiDB-lite"/>
    </source>
</evidence>
<dbReference type="RefSeq" id="WP_021762335.1">
    <property type="nucleotide sequence ID" value="NZ_JACHVP010000002.1"/>
</dbReference>
<dbReference type="AlphaFoldDB" id="A0A7W4UWA8"/>
<dbReference type="Proteomes" id="UP000538196">
    <property type="component" value="Unassembled WGS sequence"/>
</dbReference>
<keyword evidence="2" id="KW-0560">Oxidoreductase</keyword>
<evidence type="ECO:0000313" key="2">
    <source>
        <dbReference type="EMBL" id="MBB2967406.1"/>
    </source>
</evidence>
<name>A0A7W4UWA8_LEIAQ</name>
<evidence type="ECO:0000313" key="3">
    <source>
        <dbReference type="Proteomes" id="UP000538196"/>
    </source>
</evidence>